<organism evidence="2 3">
    <name type="scientific">Perilla frutescens var. hirtella</name>
    <name type="common">Perilla citriodora</name>
    <name type="synonym">Perilla setoyensis</name>
    <dbReference type="NCBI Taxonomy" id="608512"/>
    <lineage>
        <taxon>Eukaryota</taxon>
        <taxon>Viridiplantae</taxon>
        <taxon>Streptophyta</taxon>
        <taxon>Embryophyta</taxon>
        <taxon>Tracheophyta</taxon>
        <taxon>Spermatophyta</taxon>
        <taxon>Magnoliopsida</taxon>
        <taxon>eudicotyledons</taxon>
        <taxon>Gunneridae</taxon>
        <taxon>Pentapetalae</taxon>
        <taxon>asterids</taxon>
        <taxon>lamiids</taxon>
        <taxon>Lamiales</taxon>
        <taxon>Lamiaceae</taxon>
        <taxon>Nepetoideae</taxon>
        <taxon>Elsholtzieae</taxon>
        <taxon>Perilla</taxon>
    </lineage>
</organism>
<reference evidence="2 3" key="1">
    <citation type="journal article" date="2021" name="Nat. Commun.">
        <title>Incipient diploidization of the medicinal plant Perilla within 10,000 years.</title>
        <authorList>
            <person name="Zhang Y."/>
            <person name="Shen Q."/>
            <person name="Leng L."/>
            <person name="Zhang D."/>
            <person name="Chen S."/>
            <person name="Shi Y."/>
            <person name="Ning Z."/>
            <person name="Chen S."/>
        </authorList>
    </citation>
    <scope>NUCLEOTIDE SEQUENCE [LARGE SCALE GENOMIC DNA]</scope>
    <source>
        <strain evidence="3">cv. PC099</strain>
    </source>
</reference>
<dbReference type="EMBL" id="SDAM02001911">
    <property type="protein sequence ID" value="KAH6821750.1"/>
    <property type="molecule type" value="Genomic_DNA"/>
</dbReference>
<sequence>MTLMTQCSEKGFELEIKSADNRVLQEQLQMKCAENKEMEDKILHLEQQLASISSGNKSYPSENCVHDEYSEELRKKVQSQENSGLHVQNKKLAEEASYAKELASAAAVELKNLAGDFARYSMLMTI</sequence>
<protein>
    <submittedName>
        <fullName evidence="2">Kinesin motor family protein</fullName>
    </submittedName>
</protein>
<keyword evidence="3" id="KW-1185">Reference proteome</keyword>
<proteinExistence type="predicted"/>
<accession>A0AAD4IUF0</accession>
<evidence type="ECO:0000313" key="2">
    <source>
        <dbReference type="EMBL" id="KAH6821750.1"/>
    </source>
</evidence>
<evidence type="ECO:0000313" key="3">
    <source>
        <dbReference type="Proteomes" id="UP001190926"/>
    </source>
</evidence>
<evidence type="ECO:0000256" key="1">
    <source>
        <dbReference type="SAM" id="Coils"/>
    </source>
</evidence>
<name>A0AAD4IUF0_PERFH</name>
<dbReference type="Proteomes" id="UP001190926">
    <property type="component" value="Unassembled WGS sequence"/>
</dbReference>
<comment type="caution">
    <text evidence="2">The sequence shown here is derived from an EMBL/GenBank/DDBJ whole genome shotgun (WGS) entry which is preliminary data.</text>
</comment>
<gene>
    <name evidence="2" type="ORF">C2S53_020021</name>
</gene>
<feature type="coiled-coil region" evidence="1">
    <location>
        <begin position="16"/>
        <end position="48"/>
    </location>
</feature>
<dbReference type="AlphaFoldDB" id="A0AAD4IUF0"/>
<keyword evidence="1" id="KW-0175">Coiled coil</keyword>